<evidence type="ECO:0000259" key="7">
    <source>
        <dbReference type="PROSITE" id="PS50850"/>
    </source>
</evidence>
<feature type="transmembrane region" description="Helical" evidence="6">
    <location>
        <begin position="231"/>
        <end position="259"/>
    </location>
</feature>
<dbReference type="OrthoDB" id="6770063at2759"/>
<reference evidence="8 9" key="1">
    <citation type="journal article" date="2015" name="Fungal Genet. Biol.">
        <title>Evolution of novel wood decay mechanisms in Agaricales revealed by the genome sequences of Fistulina hepatica and Cylindrobasidium torrendii.</title>
        <authorList>
            <person name="Floudas D."/>
            <person name="Held B.W."/>
            <person name="Riley R."/>
            <person name="Nagy L.G."/>
            <person name="Koehler G."/>
            <person name="Ransdell A.S."/>
            <person name="Younus H."/>
            <person name="Chow J."/>
            <person name="Chiniquy J."/>
            <person name="Lipzen A."/>
            <person name="Tritt A."/>
            <person name="Sun H."/>
            <person name="Haridas S."/>
            <person name="LaButti K."/>
            <person name="Ohm R.A."/>
            <person name="Kues U."/>
            <person name="Blanchette R.A."/>
            <person name="Grigoriev I.V."/>
            <person name="Minto R.E."/>
            <person name="Hibbett D.S."/>
        </authorList>
    </citation>
    <scope>NUCLEOTIDE SEQUENCE [LARGE SCALE GENOMIC DNA]</scope>
    <source>
        <strain evidence="8 9">FP15055 ss-10</strain>
    </source>
</reference>
<evidence type="ECO:0000256" key="6">
    <source>
        <dbReference type="SAM" id="Phobius"/>
    </source>
</evidence>
<dbReference type="SUPFAM" id="SSF103473">
    <property type="entry name" value="MFS general substrate transporter"/>
    <property type="match status" value="1"/>
</dbReference>
<keyword evidence="9" id="KW-1185">Reference proteome</keyword>
<keyword evidence="3 6" id="KW-1133">Transmembrane helix</keyword>
<dbReference type="Proteomes" id="UP000054007">
    <property type="component" value="Unassembled WGS sequence"/>
</dbReference>
<sequence length="535" mass="59153">MPSEPIEAEFVHPPALSEKQEEQLRQLEREGPDSQQTTVLDIEGAHPEALIVTFEKGAGEDPREWPKAKKWYVTLVAAFLCLAAAIGSSLVTGDLLGPVEDLNTTQEIVNLTVTCFVIGFGIGYVIPPLFFAPLSEVVGRTPMYCVSMLFFFIFTLPSALAKNAATLVIGRQIAGLAASAPVCNVGGTVADVWAVEDRGVPMAVFSFTLFMGPCVGPLIGGFIAERAGWRWLYWVLFIFSGLCFFLTLFMPETIAPVLLKRKAERLRKETGDERYKTAQELERVPFTQALKIALLRPIIMLFTEPIVIFFSFYLSFIYSLLYLMFFAFPIAFAEIRGFSMGMTGVTFISIMLGIAGAMLVIPYQERLYAKVTRYGIYPEARLYPMMVGSITMPISLFIFAFTGAYASVHWIGPCIAGVVFGFSMLLIYISANSYIVDSYSAYAASAMAAKTFLRSEVGASVPLFVNQMFHHMGFQYAGLLLALIGVAIAPISFIFFKYGERIRRGSAKATQAVRRTSPVDEEGKAWDASDIEKKR</sequence>
<protein>
    <submittedName>
        <fullName evidence="8">MFS general substrate transporter</fullName>
    </submittedName>
</protein>
<comment type="subcellular location">
    <subcellularLocation>
        <location evidence="1">Membrane</location>
        <topology evidence="1">Multi-pass membrane protein</topology>
    </subcellularLocation>
</comment>
<evidence type="ECO:0000256" key="5">
    <source>
        <dbReference type="SAM" id="MobiDB-lite"/>
    </source>
</evidence>
<evidence type="ECO:0000256" key="2">
    <source>
        <dbReference type="ARBA" id="ARBA00022692"/>
    </source>
</evidence>
<dbReference type="PROSITE" id="PS50850">
    <property type="entry name" value="MFS"/>
    <property type="match status" value="1"/>
</dbReference>
<dbReference type="CDD" id="cd17323">
    <property type="entry name" value="MFS_Tpo1_MDR_like"/>
    <property type="match status" value="1"/>
</dbReference>
<accession>A0A0D7BQR2</accession>
<feature type="compositionally biased region" description="Basic and acidic residues" evidence="5">
    <location>
        <begin position="517"/>
        <end position="535"/>
    </location>
</feature>
<feature type="transmembrane region" description="Helical" evidence="6">
    <location>
        <begin position="111"/>
        <end position="131"/>
    </location>
</feature>
<name>A0A0D7BQR2_9AGAR</name>
<dbReference type="PANTHER" id="PTHR23502">
    <property type="entry name" value="MAJOR FACILITATOR SUPERFAMILY"/>
    <property type="match status" value="1"/>
</dbReference>
<feature type="domain" description="Major facilitator superfamily (MFS) profile" evidence="7">
    <location>
        <begin position="73"/>
        <end position="502"/>
    </location>
</feature>
<feature type="transmembrane region" description="Helical" evidence="6">
    <location>
        <begin position="382"/>
        <end position="404"/>
    </location>
</feature>
<evidence type="ECO:0000313" key="8">
    <source>
        <dbReference type="EMBL" id="KIY72580.1"/>
    </source>
</evidence>
<organism evidence="8 9">
    <name type="scientific">Cylindrobasidium torrendii FP15055 ss-10</name>
    <dbReference type="NCBI Taxonomy" id="1314674"/>
    <lineage>
        <taxon>Eukaryota</taxon>
        <taxon>Fungi</taxon>
        <taxon>Dikarya</taxon>
        <taxon>Basidiomycota</taxon>
        <taxon>Agaricomycotina</taxon>
        <taxon>Agaricomycetes</taxon>
        <taxon>Agaricomycetidae</taxon>
        <taxon>Agaricales</taxon>
        <taxon>Marasmiineae</taxon>
        <taxon>Physalacriaceae</taxon>
        <taxon>Cylindrobasidium</taxon>
    </lineage>
</organism>
<dbReference type="GO" id="GO:0022857">
    <property type="term" value="F:transmembrane transporter activity"/>
    <property type="evidence" value="ECO:0007669"/>
    <property type="project" value="InterPro"/>
</dbReference>
<dbReference type="GO" id="GO:0005886">
    <property type="term" value="C:plasma membrane"/>
    <property type="evidence" value="ECO:0007669"/>
    <property type="project" value="TreeGrafter"/>
</dbReference>
<feature type="transmembrane region" description="Helical" evidence="6">
    <location>
        <begin position="306"/>
        <end position="332"/>
    </location>
</feature>
<dbReference type="FunFam" id="1.20.1250.20:FF:000011">
    <property type="entry name" value="MFS multidrug transporter, putative"/>
    <property type="match status" value="1"/>
</dbReference>
<proteinExistence type="predicted"/>
<dbReference type="Gene3D" id="1.20.1250.20">
    <property type="entry name" value="MFS general substrate transporter like domains"/>
    <property type="match status" value="1"/>
</dbReference>
<gene>
    <name evidence="8" type="ORF">CYLTODRAFT_343805</name>
</gene>
<evidence type="ECO:0000313" key="9">
    <source>
        <dbReference type="Proteomes" id="UP000054007"/>
    </source>
</evidence>
<dbReference type="InterPro" id="IPR036259">
    <property type="entry name" value="MFS_trans_sf"/>
</dbReference>
<feature type="region of interest" description="Disordered" evidence="5">
    <location>
        <begin position="513"/>
        <end position="535"/>
    </location>
</feature>
<dbReference type="InterPro" id="IPR011701">
    <property type="entry name" value="MFS"/>
</dbReference>
<evidence type="ECO:0000256" key="1">
    <source>
        <dbReference type="ARBA" id="ARBA00004141"/>
    </source>
</evidence>
<feature type="transmembrane region" description="Helical" evidence="6">
    <location>
        <begin position="202"/>
        <end position="225"/>
    </location>
</feature>
<dbReference type="Pfam" id="PF07690">
    <property type="entry name" value="MFS_1"/>
    <property type="match status" value="1"/>
</dbReference>
<feature type="region of interest" description="Disordered" evidence="5">
    <location>
        <begin position="1"/>
        <end position="37"/>
    </location>
</feature>
<feature type="transmembrane region" description="Helical" evidence="6">
    <location>
        <begin position="71"/>
        <end position="91"/>
    </location>
</feature>
<feature type="transmembrane region" description="Helical" evidence="6">
    <location>
        <begin position="473"/>
        <end position="496"/>
    </location>
</feature>
<feature type="transmembrane region" description="Helical" evidence="6">
    <location>
        <begin position="338"/>
        <end position="361"/>
    </location>
</feature>
<dbReference type="EMBL" id="KN880442">
    <property type="protein sequence ID" value="KIY72580.1"/>
    <property type="molecule type" value="Genomic_DNA"/>
</dbReference>
<evidence type="ECO:0000256" key="4">
    <source>
        <dbReference type="ARBA" id="ARBA00023136"/>
    </source>
</evidence>
<dbReference type="AlphaFoldDB" id="A0A0D7BQR2"/>
<keyword evidence="4 6" id="KW-0472">Membrane</keyword>
<keyword evidence="2 6" id="KW-0812">Transmembrane</keyword>
<feature type="compositionally biased region" description="Basic and acidic residues" evidence="5">
    <location>
        <begin position="18"/>
        <end position="32"/>
    </location>
</feature>
<dbReference type="PANTHER" id="PTHR23502:SF48">
    <property type="entry name" value="MULTIDRUG TRANSPORTER, PUTATIVE (AFU_ORTHOLOGUE AFUA_5G02700)-RELATED"/>
    <property type="match status" value="1"/>
</dbReference>
<evidence type="ECO:0000256" key="3">
    <source>
        <dbReference type="ARBA" id="ARBA00022989"/>
    </source>
</evidence>
<feature type="transmembrane region" description="Helical" evidence="6">
    <location>
        <begin position="143"/>
        <end position="161"/>
    </location>
</feature>
<dbReference type="STRING" id="1314674.A0A0D7BQR2"/>
<dbReference type="InterPro" id="IPR020846">
    <property type="entry name" value="MFS_dom"/>
</dbReference>
<feature type="transmembrane region" description="Helical" evidence="6">
    <location>
        <begin position="410"/>
        <end position="429"/>
    </location>
</feature>